<evidence type="ECO:0000259" key="1">
    <source>
        <dbReference type="Pfam" id="PF01979"/>
    </source>
</evidence>
<proteinExistence type="predicted"/>
<evidence type="ECO:0000313" key="2">
    <source>
        <dbReference type="EMBL" id="KAI1865134.1"/>
    </source>
</evidence>
<dbReference type="InterPro" id="IPR011059">
    <property type="entry name" value="Metal-dep_hydrolase_composite"/>
</dbReference>
<dbReference type="InterPro" id="IPR050287">
    <property type="entry name" value="MTA/SAH_deaminase"/>
</dbReference>
<dbReference type="EMBL" id="JAFIMR010000022">
    <property type="protein sequence ID" value="KAI1865134.1"/>
    <property type="molecule type" value="Genomic_DNA"/>
</dbReference>
<keyword evidence="3" id="KW-1185">Reference proteome</keyword>
<gene>
    <name evidence="2" type="ORF">JX265_008181</name>
</gene>
<dbReference type="SUPFAM" id="SSF51556">
    <property type="entry name" value="Metallo-dependent hydrolases"/>
    <property type="match status" value="1"/>
</dbReference>
<comment type="caution">
    <text evidence="2">The sequence shown here is derived from an EMBL/GenBank/DDBJ whole genome shotgun (WGS) entry which is preliminary data.</text>
</comment>
<dbReference type="GO" id="GO:0016810">
    <property type="term" value="F:hydrolase activity, acting on carbon-nitrogen (but not peptide) bonds"/>
    <property type="evidence" value="ECO:0007669"/>
    <property type="project" value="InterPro"/>
</dbReference>
<reference evidence="2" key="1">
    <citation type="submission" date="2021-03" db="EMBL/GenBank/DDBJ databases">
        <title>Revisited historic fungal species revealed as producer of novel bioactive compounds through whole genome sequencing and comparative genomics.</title>
        <authorList>
            <person name="Vignolle G.A."/>
            <person name="Hochenegger N."/>
            <person name="Mach R.L."/>
            <person name="Mach-Aigner A.R."/>
            <person name="Javad Rahimi M."/>
            <person name="Salim K.A."/>
            <person name="Chan C.M."/>
            <person name="Lim L.B.L."/>
            <person name="Cai F."/>
            <person name="Druzhinina I.S."/>
            <person name="U'Ren J.M."/>
            <person name="Derntl C."/>
        </authorList>
    </citation>
    <scope>NUCLEOTIDE SEQUENCE</scope>
    <source>
        <strain evidence="2">TUCIM 5799</strain>
    </source>
</reference>
<dbReference type="SUPFAM" id="SSF51338">
    <property type="entry name" value="Composite domain of metallo-dependent hydrolases"/>
    <property type="match status" value="1"/>
</dbReference>
<dbReference type="Proteomes" id="UP000829685">
    <property type="component" value="Unassembled WGS sequence"/>
</dbReference>
<dbReference type="Pfam" id="PF01979">
    <property type="entry name" value="Amidohydro_1"/>
    <property type="match status" value="2"/>
</dbReference>
<sequence>MSKSQILLRDGIILVHDADSHVVPTEADLLIENSVIAKIEKAITPGPGAQVIDCKGKIISPGFIDTHRHLWQTQYKGAHANQTLMEYMVKGNFTGAFWSPEDLFWGQLSGALESIEAGTTTLVDHSSCNLTAEHSQAALQALLSTGLRAIYCFTPPRRLKSRSPFTVEDDASEETIARYQTLARGGPYGNGTVHIGYANDNIYTPAEDIKQFYATLRDPGKGRAKLITTHTIGGAMQGKKTPTAIEILHSHGLLGPDILLSHGNRPHEGDGALYQSTGASVSSTPNTELQMGGFPVCLRGDHYDNASLGVDCHSWGVTGIPGQMRLALQSGRAYEGQKLNEEGFWSRKPGGISAEQVFNLATLGGAKACGMQDEIGRVKQGMKADLVVFDGESPGMLAAAVEDPVAAIVLHSNPGDIDMVIIDGVVKKGGGKLLDVEVVPAPDASMSVLKPNTRLQWKDIVKKVLESRKQVMEKTADIDFEVGEQKAIDMLYLDRGALVET</sequence>
<dbReference type="InterPro" id="IPR032466">
    <property type="entry name" value="Metal_Hydrolase"/>
</dbReference>
<dbReference type="InterPro" id="IPR006680">
    <property type="entry name" value="Amidohydro-rel"/>
</dbReference>
<dbReference type="Gene3D" id="3.20.20.140">
    <property type="entry name" value="Metal-dependent hydrolases"/>
    <property type="match status" value="1"/>
</dbReference>
<dbReference type="AlphaFoldDB" id="A0A9P9WIH4"/>
<dbReference type="PANTHER" id="PTHR43794">
    <property type="entry name" value="AMINOHYDROLASE SSNA-RELATED"/>
    <property type="match status" value="1"/>
</dbReference>
<feature type="domain" description="Amidohydrolase-related" evidence="1">
    <location>
        <begin position="58"/>
        <end position="185"/>
    </location>
</feature>
<organism evidence="2 3">
    <name type="scientific">Neoarthrinium moseri</name>
    <dbReference type="NCBI Taxonomy" id="1658444"/>
    <lineage>
        <taxon>Eukaryota</taxon>
        <taxon>Fungi</taxon>
        <taxon>Dikarya</taxon>
        <taxon>Ascomycota</taxon>
        <taxon>Pezizomycotina</taxon>
        <taxon>Sordariomycetes</taxon>
        <taxon>Xylariomycetidae</taxon>
        <taxon>Amphisphaeriales</taxon>
        <taxon>Apiosporaceae</taxon>
        <taxon>Neoarthrinium</taxon>
    </lineage>
</organism>
<dbReference type="Gene3D" id="2.30.40.10">
    <property type="entry name" value="Urease, subunit C, domain 1"/>
    <property type="match status" value="1"/>
</dbReference>
<protein>
    <recommendedName>
        <fullName evidence="1">Amidohydrolase-related domain-containing protein</fullName>
    </recommendedName>
</protein>
<evidence type="ECO:0000313" key="3">
    <source>
        <dbReference type="Proteomes" id="UP000829685"/>
    </source>
</evidence>
<accession>A0A9P9WIH4</accession>
<name>A0A9P9WIH4_9PEZI</name>
<feature type="domain" description="Amidohydrolase-related" evidence="1">
    <location>
        <begin position="336"/>
        <end position="426"/>
    </location>
</feature>
<dbReference type="PANTHER" id="PTHR43794:SF5">
    <property type="entry name" value="CHLOROHYDROLASE FAMILY PROTEIN"/>
    <property type="match status" value="1"/>
</dbReference>